<dbReference type="Gene3D" id="2.60.120.1440">
    <property type="match status" value="1"/>
</dbReference>
<dbReference type="OrthoDB" id="1099963at2"/>
<keyword evidence="5" id="KW-1185">Reference proteome</keyword>
<protein>
    <submittedName>
        <fullName evidence="4">FecR family protein</fullName>
    </submittedName>
</protein>
<dbReference type="GO" id="GO:0016989">
    <property type="term" value="F:sigma factor antagonist activity"/>
    <property type="evidence" value="ECO:0007669"/>
    <property type="project" value="TreeGrafter"/>
</dbReference>
<proteinExistence type="predicted"/>
<feature type="domain" description="FecR protein" evidence="2">
    <location>
        <begin position="175"/>
        <end position="270"/>
    </location>
</feature>
<dbReference type="PANTHER" id="PTHR30273:SF2">
    <property type="entry name" value="PROTEIN FECR"/>
    <property type="match status" value="1"/>
</dbReference>
<gene>
    <name evidence="4" type="ORF">EZ437_01710</name>
</gene>
<accession>A0A4R0NP83</accession>
<evidence type="ECO:0000313" key="4">
    <source>
        <dbReference type="EMBL" id="TCD02731.1"/>
    </source>
</evidence>
<feature type="compositionally biased region" description="Basic and acidic residues" evidence="1">
    <location>
        <begin position="59"/>
        <end position="72"/>
    </location>
</feature>
<dbReference type="Gene3D" id="3.55.50.30">
    <property type="match status" value="1"/>
</dbReference>
<dbReference type="Pfam" id="PF04773">
    <property type="entry name" value="FecR"/>
    <property type="match status" value="1"/>
</dbReference>
<dbReference type="Pfam" id="PF16344">
    <property type="entry name" value="FecR_C"/>
    <property type="match status" value="1"/>
</dbReference>
<dbReference type="AlphaFoldDB" id="A0A4R0NP83"/>
<evidence type="ECO:0000256" key="1">
    <source>
        <dbReference type="SAM" id="MobiDB-lite"/>
    </source>
</evidence>
<dbReference type="InterPro" id="IPR006860">
    <property type="entry name" value="FecR"/>
</dbReference>
<dbReference type="PANTHER" id="PTHR30273">
    <property type="entry name" value="PERIPLASMIC SIGNAL SENSOR AND SIGMA FACTOR ACTIVATOR FECR-RELATED"/>
    <property type="match status" value="1"/>
</dbReference>
<dbReference type="EMBL" id="SJSL01000001">
    <property type="protein sequence ID" value="TCD02731.1"/>
    <property type="molecule type" value="Genomic_DNA"/>
</dbReference>
<sequence>MTNEEAKELIAKYNAGQCTDSEKALIEDWYMQLSNHEHDLSDKRIEEIGQEILQQLPKPDPEERIAPSREEADSNPPRIENPKTVKLIKVISGIAAVLLLWYGNYMYITANRTPTNQETTSIIQPGSNRATLTLSNGKKINLSDAKTGVIIDVNELTYNDGTPIENPGETIGTQTLSTPKGGQYQVVFKDGTKIWLNAASTLTFKTSPSYLATREVSLSGEAYFEIAKDKNRPFKVLTSGQVIEVLGTHFNVSAYKDDVTTKTTLVEGSVSVNQNIILSPGEQANLTGSKITVQKIDTDNAVAWKNGEFMFLKEKLRDIMPKLSRWYDVEIAYQNEDLANRQFSGTISKFENVAEVLRMLQLTGEINFKIEGRRILVMP</sequence>
<feature type="region of interest" description="Disordered" evidence="1">
    <location>
        <begin position="56"/>
        <end position="80"/>
    </location>
</feature>
<evidence type="ECO:0000259" key="3">
    <source>
        <dbReference type="Pfam" id="PF16344"/>
    </source>
</evidence>
<dbReference type="Proteomes" id="UP000293347">
    <property type="component" value="Unassembled WGS sequence"/>
</dbReference>
<dbReference type="InterPro" id="IPR032508">
    <property type="entry name" value="FecR_C"/>
</dbReference>
<dbReference type="RefSeq" id="WP_131592624.1">
    <property type="nucleotide sequence ID" value="NZ_SJSL01000001.1"/>
</dbReference>
<evidence type="ECO:0000259" key="2">
    <source>
        <dbReference type="Pfam" id="PF04773"/>
    </source>
</evidence>
<dbReference type="PIRSF" id="PIRSF018266">
    <property type="entry name" value="FecR"/>
    <property type="match status" value="1"/>
</dbReference>
<dbReference type="InterPro" id="IPR012373">
    <property type="entry name" value="Ferrdict_sens_TM"/>
</dbReference>
<reference evidence="4 5" key="1">
    <citation type="submission" date="2019-02" db="EMBL/GenBank/DDBJ databases">
        <title>Pedobacter sp. RP-1-14 sp. nov., isolated from Arctic soil.</title>
        <authorList>
            <person name="Dahal R.H."/>
        </authorList>
    </citation>
    <scope>NUCLEOTIDE SEQUENCE [LARGE SCALE GENOMIC DNA]</scope>
    <source>
        <strain evidence="4 5">RP-1-14</strain>
    </source>
</reference>
<name>A0A4R0NP83_9SPHI</name>
<feature type="domain" description="Protein FecR C-terminal" evidence="3">
    <location>
        <begin position="308"/>
        <end position="377"/>
    </location>
</feature>
<comment type="caution">
    <text evidence="4">The sequence shown here is derived from an EMBL/GenBank/DDBJ whole genome shotgun (WGS) entry which is preliminary data.</text>
</comment>
<organism evidence="4 5">
    <name type="scientific">Pedobacter psychroterrae</name>
    <dbReference type="NCBI Taxonomy" id="2530453"/>
    <lineage>
        <taxon>Bacteria</taxon>
        <taxon>Pseudomonadati</taxon>
        <taxon>Bacteroidota</taxon>
        <taxon>Sphingobacteriia</taxon>
        <taxon>Sphingobacteriales</taxon>
        <taxon>Sphingobacteriaceae</taxon>
        <taxon>Pedobacter</taxon>
    </lineage>
</organism>
<evidence type="ECO:0000313" key="5">
    <source>
        <dbReference type="Proteomes" id="UP000293347"/>
    </source>
</evidence>